<evidence type="ECO:0000256" key="1">
    <source>
        <dbReference type="ARBA" id="ARBA00004370"/>
    </source>
</evidence>
<dbReference type="InterPro" id="IPR012338">
    <property type="entry name" value="Beta-lactam/transpept-like"/>
</dbReference>
<dbReference type="STRING" id="1150368.SAMN02927921_00679"/>
<dbReference type="PANTHER" id="PTHR46825">
    <property type="entry name" value="D-ALANYL-D-ALANINE-CARBOXYPEPTIDASE/ENDOPEPTIDASE AMPH"/>
    <property type="match status" value="1"/>
</dbReference>
<proteinExistence type="predicted"/>
<accession>A0A1K1MNQ2</accession>
<feature type="domain" description="Beta-lactamase-related" evidence="3">
    <location>
        <begin position="44"/>
        <end position="365"/>
    </location>
</feature>
<dbReference type="OrthoDB" id="9793489at2"/>
<dbReference type="RefSeq" id="WP_072315965.1">
    <property type="nucleotide sequence ID" value="NZ_FPJE01000003.1"/>
</dbReference>
<name>A0A1K1MNQ2_9FLAO</name>
<comment type="subcellular location">
    <subcellularLocation>
        <location evidence="1">Membrane</location>
    </subcellularLocation>
</comment>
<dbReference type="InterPro" id="IPR050491">
    <property type="entry name" value="AmpC-like"/>
</dbReference>
<evidence type="ECO:0000259" key="3">
    <source>
        <dbReference type="Pfam" id="PF00144"/>
    </source>
</evidence>
<keyword evidence="5" id="KW-1185">Reference proteome</keyword>
<sequence>MKIKLYIAFGLYLISLFLLSSCTSGKKEVNPEINKVNDPVLEAFFDTLYARKMFNGAVAVKKNGELIFKKGYGTANMEKHTPFTTHTAMEIASVSKQFTAAAIQILRQQDKIDVDLPAQHYLGKDFPYADITVKHLLTHTSGLPDYEDYFRKHWDTTRIAYNRDILAYFETEKPELLSTPGVKYHYSNSGFVVLAEMVRVVSGKSLDRFLKQNIFDKAGMTNSGFYERDSIWDLDNYAPGYRLNPATCTYVRPETLPGKNYYRFLSGRFGPGRLSSSVDDLIRWDSILYTNTILNARSKAVVFRPHPPSGDDSDYGYGWHIQESDSTGKIVYHTGSWAGNLSYIKRFTKDKSLVIILNNTFESAYMKAIRAAVDAYLLGKPLILPQPEASDLFRKESCDLHTQDIRKWENNHRDVLWDRKKLEKLRAFYRENGDTAKAGLITELLARPGRTGI</sequence>
<dbReference type="InterPro" id="IPR001466">
    <property type="entry name" value="Beta-lactam-related"/>
</dbReference>
<evidence type="ECO:0000313" key="4">
    <source>
        <dbReference type="EMBL" id="SFW24723.1"/>
    </source>
</evidence>
<gene>
    <name evidence="4" type="ORF">SAMN02927921_00679</name>
</gene>
<dbReference type="SUPFAM" id="SSF56601">
    <property type="entry name" value="beta-lactamase/transpeptidase-like"/>
    <property type="match status" value="1"/>
</dbReference>
<organism evidence="4 5">
    <name type="scientific">Sinomicrobium oceani</name>
    <dbReference type="NCBI Taxonomy" id="1150368"/>
    <lineage>
        <taxon>Bacteria</taxon>
        <taxon>Pseudomonadati</taxon>
        <taxon>Bacteroidota</taxon>
        <taxon>Flavobacteriia</taxon>
        <taxon>Flavobacteriales</taxon>
        <taxon>Flavobacteriaceae</taxon>
        <taxon>Sinomicrobium</taxon>
    </lineage>
</organism>
<dbReference type="Pfam" id="PF00144">
    <property type="entry name" value="Beta-lactamase"/>
    <property type="match status" value="1"/>
</dbReference>
<dbReference type="PANTHER" id="PTHR46825:SF11">
    <property type="entry name" value="PENICILLIN-BINDING PROTEIN 4"/>
    <property type="match status" value="1"/>
</dbReference>
<evidence type="ECO:0000313" key="5">
    <source>
        <dbReference type="Proteomes" id="UP000182248"/>
    </source>
</evidence>
<dbReference type="Proteomes" id="UP000182248">
    <property type="component" value="Unassembled WGS sequence"/>
</dbReference>
<dbReference type="Gene3D" id="3.40.710.10">
    <property type="entry name" value="DD-peptidase/beta-lactamase superfamily"/>
    <property type="match status" value="1"/>
</dbReference>
<evidence type="ECO:0000256" key="2">
    <source>
        <dbReference type="ARBA" id="ARBA00023136"/>
    </source>
</evidence>
<dbReference type="AlphaFoldDB" id="A0A1K1MNQ2"/>
<dbReference type="EMBL" id="FPJE01000003">
    <property type="protein sequence ID" value="SFW24723.1"/>
    <property type="molecule type" value="Genomic_DNA"/>
</dbReference>
<dbReference type="PROSITE" id="PS51257">
    <property type="entry name" value="PROKAR_LIPOPROTEIN"/>
    <property type="match status" value="1"/>
</dbReference>
<reference evidence="4 5" key="1">
    <citation type="submission" date="2016-11" db="EMBL/GenBank/DDBJ databases">
        <authorList>
            <person name="Jaros S."/>
            <person name="Januszkiewicz K."/>
            <person name="Wedrychowicz H."/>
        </authorList>
    </citation>
    <scope>NUCLEOTIDE SEQUENCE [LARGE SCALE GENOMIC DNA]</scope>
    <source>
        <strain evidence="4 5">CGMCC 1.12145</strain>
    </source>
</reference>
<dbReference type="GO" id="GO:0016020">
    <property type="term" value="C:membrane"/>
    <property type="evidence" value="ECO:0007669"/>
    <property type="project" value="UniProtKB-SubCell"/>
</dbReference>
<keyword evidence="2" id="KW-0472">Membrane</keyword>
<protein>
    <submittedName>
        <fullName evidence="4">CubicO group peptidase, beta-lactamase class C family</fullName>
    </submittedName>
</protein>